<evidence type="ECO:0000256" key="1">
    <source>
        <dbReference type="ARBA" id="ARBA00004123"/>
    </source>
</evidence>
<dbReference type="GeneTree" id="ENSGT00950000182974"/>
<feature type="region of interest" description="Disordered" evidence="5">
    <location>
        <begin position="78"/>
        <end position="283"/>
    </location>
</feature>
<feature type="compositionally biased region" description="Basic residues" evidence="5">
    <location>
        <begin position="594"/>
        <end position="608"/>
    </location>
</feature>
<dbReference type="GeneID" id="108936227"/>
<gene>
    <name evidence="7" type="primary">AFF1</name>
</gene>
<feature type="region of interest" description="Disordered" evidence="5">
    <location>
        <begin position="467"/>
        <end position="507"/>
    </location>
</feature>
<dbReference type="Pfam" id="PF05110">
    <property type="entry name" value="AF-4"/>
    <property type="match status" value="2"/>
</dbReference>
<feature type="region of interest" description="Disordered" evidence="5">
    <location>
        <begin position="1008"/>
        <end position="1054"/>
    </location>
</feature>
<feature type="compositionally biased region" description="Basic and acidic residues" evidence="5">
    <location>
        <begin position="272"/>
        <end position="283"/>
    </location>
</feature>
<feature type="region of interest" description="Disordered" evidence="5">
    <location>
        <begin position="588"/>
        <end position="878"/>
    </location>
</feature>
<feature type="region of interest" description="Disordered" evidence="5">
    <location>
        <begin position="1"/>
        <end position="27"/>
    </location>
</feature>
<evidence type="ECO:0000313" key="8">
    <source>
        <dbReference type="Proteomes" id="UP000694397"/>
    </source>
</evidence>
<dbReference type="PANTHER" id="PTHR10528:SF6">
    <property type="entry name" value="AF4_FMR2 FAMILY MEMBER 1"/>
    <property type="match status" value="1"/>
</dbReference>
<evidence type="ECO:0000256" key="3">
    <source>
        <dbReference type="ARBA" id="ARBA00022553"/>
    </source>
</evidence>
<feature type="compositionally biased region" description="Acidic residues" evidence="5">
    <location>
        <begin position="408"/>
        <end position="425"/>
    </location>
</feature>
<feature type="compositionally biased region" description="Polar residues" evidence="5">
    <location>
        <begin position="632"/>
        <end position="647"/>
    </location>
</feature>
<feature type="region of interest" description="Disordered" evidence="5">
    <location>
        <begin position="520"/>
        <end position="545"/>
    </location>
</feature>
<name>A0A8C9V925_SCLFO</name>
<dbReference type="Pfam" id="PF18876">
    <property type="entry name" value="AFF4_CHD"/>
    <property type="match status" value="1"/>
</dbReference>
<feature type="compositionally biased region" description="Polar residues" evidence="5">
    <location>
        <begin position="364"/>
        <end position="373"/>
    </location>
</feature>
<feature type="compositionally biased region" description="Polar residues" evidence="5">
    <location>
        <begin position="227"/>
        <end position="236"/>
    </location>
</feature>
<reference evidence="7 8" key="1">
    <citation type="submission" date="2019-04" db="EMBL/GenBank/DDBJ databases">
        <authorList>
            <consortium name="Wellcome Sanger Institute Data Sharing"/>
        </authorList>
    </citation>
    <scope>NUCLEOTIDE SEQUENCE [LARGE SCALE GENOMIC DNA]</scope>
</reference>
<dbReference type="Pfam" id="PF18875">
    <property type="entry name" value="AF4_int"/>
    <property type="match status" value="1"/>
</dbReference>
<evidence type="ECO:0000256" key="4">
    <source>
        <dbReference type="ARBA" id="ARBA00023242"/>
    </source>
</evidence>
<feature type="domain" description="AF4/FMR2 C-terminal homology" evidence="6">
    <location>
        <begin position="874"/>
        <end position="1132"/>
    </location>
</feature>
<evidence type="ECO:0000259" key="6">
    <source>
        <dbReference type="Pfam" id="PF18876"/>
    </source>
</evidence>
<proteinExistence type="inferred from homology"/>
<reference evidence="7" key="3">
    <citation type="submission" date="2025-09" db="UniProtKB">
        <authorList>
            <consortium name="Ensembl"/>
        </authorList>
    </citation>
    <scope>IDENTIFICATION</scope>
</reference>
<dbReference type="InterPro" id="IPR007797">
    <property type="entry name" value="AF4/FMR2"/>
</dbReference>
<feature type="compositionally biased region" description="Polar residues" evidence="5">
    <location>
        <begin position="497"/>
        <end position="507"/>
    </location>
</feature>
<dbReference type="Proteomes" id="UP000694397">
    <property type="component" value="Chromosome 6"/>
</dbReference>
<dbReference type="RefSeq" id="XP_018610994.2">
    <property type="nucleotide sequence ID" value="XM_018755478.2"/>
</dbReference>
<dbReference type="AlphaFoldDB" id="A0A8C9V925"/>
<evidence type="ECO:0000313" key="7">
    <source>
        <dbReference type="Ensembl" id="ENSSFOP00015034093.2"/>
    </source>
</evidence>
<feature type="compositionally biased region" description="Low complexity" evidence="5">
    <location>
        <begin position="1038"/>
        <end position="1054"/>
    </location>
</feature>
<reference evidence="7" key="2">
    <citation type="submission" date="2025-08" db="UniProtKB">
        <authorList>
            <consortium name="Ensembl"/>
        </authorList>
    </citation>
    <scope>IDENTIFICATION</scope>
</reference>
<feature type="compositionally biased region" description="Low complexity" evidence="5">
    <location>
        <begin position="181"/>
        <end position="190"/>
    </location>
</feature>
<organism evidence="7 8">
    <name type="scientific">Scleropages formosus</name>
    <name type="common">Asian bonytongue</name>
    <name type="synonym">Osteoglossum formosum</name>
    <dbReference type="NCBI Taxonomy" id="113540"/>
    <lineage>
        <taxon>Eukaryota</taxon>
        <taxon>Metazoa</taxon>
        <taxon>Chordata</taxon>
        <taxon>Craniata</taxon>
        <taxon>Vertebrata</taxon>
        <taxon>Euteleostomi</taxon>
        <taxon>Actinopterygii</taxon>
        <taxon>Neopterygii</taxon>
        <taxon>Teleostei</taxon>
        <taxon>Osteoglossocephala</taxon>
        <taxon>Osteoglossomorpha</taxon>
        <taxon>Osteoglossiformes</taxon>
        <taxon>Osteoglossidae</taxon>
        <taxon>Scleropages</taxon>
    </lineage>
</organism>
<keyword evidence="3" id="KW-0597">Phosphoprotein</keyword>
<dbReference type="Ensembl" id="ENSSFOT00015034471.2">
    <property type="protein sequence ID" value="ENSSFOP00015034093.2"/>
    <property type="gene ID" value="ENSSFOG00015021743.2"/>
</dbReference>
<feature type="compositionally biased region" description="Basic and acidic residues" evidence="5">
    <location>
        <begin position="739"/>
        <end position="759"/>
    </location>
</feature>
<feature type="compositionally biased region" description="Polar residues" evidence="5">
    <location>
        <begin position="1009"/>
        <end position="1022"/>
    </location>
</feature>
<feature type="compositionally biased region" description="Polar residues" evidence="5">
    <location>
        <begin position="471"/>
        <end position="481"/>
    </location>
</feature>
<sequence length="1133" mass="123880">MASRSSLYNEDRNLQRIRERERRNQEVHQEKDLYLENVPLFGEPYKTNKGDELSSRIQRMLGNYEDVRELLGCNAPQSLADAPKSLQTQGSYNAPGHTDKTTPPYQPPPPRLPRSDLPCDSSSKPQKKLSGPEQGQLISNSSSLDLEPRSPGTQWSRGKAWLEPGECVSLPPVLSPPADPLSPLHSSSPSDTEAQDVEDKESPSSHGPSPGPCRYSSPEAQKDAPSQVETAVLPSQTFPPPLVSKSSQVMLQKPTAYVRPMDGQDQVPVESPELKPSPEDYHRQSYENLPHLKSNQKPTFSELNIPPHSVEASNDAQCVEDILREMTHTWPPLLTAIHTPNKTEPPKFSFHPKESQHIHPGISGQKSYGSSSKVLPANCHPGSSMAQGSVASTHSSGVESGSSSDSENTSESESDSDSSESDGEEASLPQKSNPPAPVTDASVANKWQLDNWLVKVNQQNSNMENMEDMVQSPSPAVQSQPLRERGKEDYTNDYKSHNPSLQCDVSSSDVKLVDEGSVCPPVCQKSPSRADNTNQREKVGNKHPSKVIKLPTTTQAGLVVETVELPLHDKDRTMTETLHLKTKDLCEKAESKGGAKKPTKHVSSKKKLKESSPKETLSLQCKREQDMGRLPSTVQARQPSPLVQKSSVALERPSQKGPKKARCQSPTSESRRAPQQKDSLKPPHSLVVKIDLTLLSRIPHARAGTTSTVEPLIADMPGRKKQKKKKESCEAPSSISKKRSAEKDENSRLMKKLKLDKANKPSPFNHGSSCNAKVPKSAHWEKDKKKAKKGVPLSTVPPPSEPLAPRVPQEEPGHKRQGSGDHSDSQPPAKHKKRQAKCTQQPETSKVGSSSLDRNAAHGGFTFPGSARPPKAPQPHRPLLKFEDRQYPVEYHMKEAKKLKHKADATVDKIGKAFNYLDAAMSFIESGIAMEVDPQTPKSAYTMFSETVDLIRFIMKLKSSLEATGPAVEKDFTVLCMRCQALLQMAMFRLKREAALKYSKTLSEHFKNSSKSSLTPTPCVSKSTGASSSMSPAPPLPGMSSGLGSNPSSGTGSSATVAIPQVIQQVAASYVNITALFLSAHDTWEQSEALTHKGSGLLLDLDSALGPLSLTSSMTLLVRHIRQALYWLRLDTT</sequence>
<evidence type="ECO:0000256" key="2">
    <source>
        <dbReference type="ARBA" id="ARBA00007354"/>
    </source>
</evidence>
<keyword evidence="4" id="KW-0539">Nucleus</keyword>
<dbReference type="OrthoDB" id="6382204at2759"/>
<feature type="region of interest" description="Disordered" evidence="5">
    <location>
        <begin position="335"/>
        <end position="444"/>
    </location>
</feature>
<feature type="compositionally biased region" description="Polar residues" evidence="5">
    <location>
        <begin position="384"/>
        <end position="394"/>
    </location>
</feature>
<feature type="compositionally biased region" description="Polar residues" evidence="5">
    <location>
        <begin position="837"/>
        <end position="853"/>
    </location>
</feature>
<comment type="similarity">
    <text evidence="2">Belongs to the AF4 family.</text>
</comment>
<dbReference type="InterPro" id="IPR043639">
    <property type="entry name" value="AF4_int"/>
</dbReference>
<dbReference type="Gene3D" id="6.10.250.2670">
    <property type="match status" value="1"/>
</dbReference>
<dbReference type="InterPro" id="IPR043640">
    <property type="entry name" value="AF4/FMR2_CHD"/>
</dbReference>
<comment type="subcellular location">
    <subcellularLocation>
        <location evidence="1">Nucleus</location>
    </subcellularLocation>
</comment>
<feature type="compositionally biased region" description="Low complexity" evidence="5">
    <location>
        <begin position="395"/>
        <end position="407"/>
    </location>
</feature>
<evidence type="ECO:0000256" key="5">
    <source>
        <dbReference type="SAM" id="MobiDB-lite"/>
    </source>
</evidence>
<keyword evidence="8" id="KW-1185">Reference proteome</keyword>
<feature type="compositionally biased region" description="Basic and acidic residues" evidence="5">
    <location>
        <begin position="9"/>
        <end position="27"/>
    </location>
</feature>
<feature type="compositionally biased region" description="Basic and acidic residues" evidence="5">
    <location>
        <begin position="808"/>
        <end position="824"/>
    </location>
</feature>
<accession>A0A8C9V925</accession>
<dbReference type="GO" id="GO:0032783">
    <property type="term" value="C:super elongation complex"/>
    <property type="evidence" value="ECO:0007669"/>
    <property type="project" value="TreeGrafter"/>
</dbReference>
<protein>
    <submittedName>
        <fullName evidence="7">ALF transcription elongation factor 1</fullName>
    </submittedName>
</protein>
<feature type="compositionally biased region" description="Basic and acidic residues" evidence="5">
    <location>
        <begin position="482"/>
        <end position="496"/>
    </location>
</feature>
<dbReference type="PANTHER" id="PTHR10528">
    <property type="entry name" value="AF4/FMR2 FAMILY MEMBER"/>
    <property type="match status" value="1"/>
</dbReference>
<dbReference type="GO" id="GO:0010468">
    <property type="term" value="P:regulation of gene expression"/>
    <property type="evidence" value="ECO:0007669"/>
    <property type="project" value="InterPro"/>
</dbReference>